<keyword evidence="2" id="KW-0472">Membrane</keyword>
<comment type="caution">
    <text evidence="3">The sequence shown here is derived from an EMBL/GenBank/DDBJ whole genome shotgun (WGS) entry which is preliminary data.</text>
</comment>
<feature type="transmembrane region" description="Helical" evidence="2">
    <location>
        <begin position="70"/>
        <end position="92"/>
    </location>
</feature>
<feature type="transmembrane region" description="Helical" evidence="2">
    <location>
        <begin position="12"/>
        <end position="35"/>
    </location>
</feature>
<reference evidence="3" key="1">
    <citation type="journal article" date="2014" name="Int. J. Syst. Evol. Microbiol.">
        <title>Complete genome sequence of Corynebacterium casei LMG S-19264T (=DSM 44701T), isolated from a smear-ripened cheese.</title>
        <authorList>
            <consortium name="US DOE Joint Genome Institute (JGI-PGF)"/>
            <person name="Walter F."/>
            <person name="Albersmeier A."/>
            <person name="Kalinowski J."/>
            <person name="Ruckert C."/>
        </authorList>
    </citation>
    <scope>NUCLEOTIDE SEQUENCE</scope>
    <source>
        <strain evidence="3">JCM 15325</strain>
    </source>
</reference>
<accession>A0A917S3S9</accession>
<organism evidence="3 4">
    <name type="scientific">Sporolactobacillus putidus</name>
    <dbReference type="NCBI Taxonomy" id="492735"/>
    <lineage>
        <taxon>Bacteria</taxon>
        <taxon>Bacillati</taxon>
        <taxon>Bacillota</taxon>
        <taxon>Bacilli</taxon>
        <taxon>Bacillales</taxon>
        <taxon>Sporolactobacillaceae</taxon>
        <taxon>Sporolactobacillus</taxon>
    </lineage>
</organism>
<dbReference type="EMBL" id="BMOK01000007">
    <property type="protein sequence ID" value="GGL55648.1"/>
    <property type="molecule type" value="Genomic_DNA"/>
</dbReference>
<reference evidence="3" key="2">
    <citation type="submission" date="2020-09" db="EMBL/GenBank/DDBJ databases">
        <authorList>
            <person name="Sun Q."/>
            <person name="Ohkuma M."/>
        </authorList>
    </citation>
    <scope>NUCLEOTIDE SEQUENCE</scope>
    <source>
        <strain evidence="3">JCM 15325</strain>
    </source>
</reference>
<dbReference type="AlphaFoldDB" id="A0A917S3S9"/>
<name>A0A917S3S9_9BACL</name>
<dbReference type="RefSeq" id="WP_188802935.1">
    <property type="nucleotide sequence ID" value="NZ_BMOK01000007.1"/>
</dbReference>
<dbReference type="Proteomes" id="UP000654670">
    <property type="component" value="Unassembled WGS sequence"/>
</dbReference>
<evidence type="ECO:0000256" key="2">
    <source>
        <dbReference type="SAM" id="Phobius"/>
    </source>
</evidence>
<keyword evidence="2" id="KW-1133">Transmembrane helix</keyword>
<proteinExistence type="predicted"/>
<evidence type="ECO:0000256" key="1">
    <source>
        <dbReference type="SAM" id="MobiDB-lite"/>
    </source>
</evidence>
<gene>
    <name evidence="3" type="ORF">GCM10007968_19730</name>
</gene>
<feature type="region of interest" description="Disordered" evidence="1">
    <location>
        <begin position="96"/>
        <end position="119"/>
    </location>
</feature>
<keyword evidence="4" id="KW-1185">Reference proteome</keyword>
<keyword evidence="2" id="KW-0812">Transmembrane</keyword>
<dbReference type="PROSITE" id="PS51257">
    <property type="entry name" value="PROKAR_LIPOPROTEIN"/>
    <property type="match status" value="1"/>
</dbReference>
<protein>
    <submittedName>
        <fullName evidence="3">Uncharacterized protein</fullName>
    </submittedName>
</protein>
<evidence type="ECO:0000313" key="4">
    <source>
        <dbReference type="Proteomes" id="UP000654670"/>
    </source>
</evidence>
<sequence length="119" mass="12993">MKAQGAKDSLSAVIWIFYLIALGCIVFGIVTAYYYPDQQKDLLGNPTGSIFNHVVGGDAYNYIIMGLRGLVWIVIGFISAIIGSTCAIIRGVHKSDTKPKKEITIQDTTPIEQEKAAEQ</sequence>
<evidence type="ECO:0000313" key="3">
    <source>
        <dbReference type="EMBL" id="GGL55648.1"/>
    </source>
</evidence>